<evidence type="ECO:0000256" key="3">
    <source>
        <dbReference type="ARBA" id="ARBA00012700"/>
    </source>
</evidence>
<dbReference type="OMA" id="WAIRTFN"/>
<gene>
    <name evidence="15" type="ORF">TRIADDRAFT_32965</name>
</gene>
<dbReference type="KEGG" id="tad:TRIADDRAFT_32965"/>
<evidence type="ECO:0000256" key="1">
    <source>
        <dbReference type="ARBA" id="ARBA00001946"/>
    </source>
</evidence>
<keyword evidence="7" id="KW-0677">Repeat</keyword>
<dbReference type="STRING" id="10228.B3SBX8"/>
<evidence type="ECO:0000256" key="6">
    <source>
        <dbReference type="ARBA" id="ARBA00022679"/>
    </source>
</evidence>
<dbReference type="PANTHER" id="PTHR11129">
    <property type="entry name" value="PROTEIN FARNESYLTRANSFERASE ALPHA SUBUNIT/RAB GERANYLGERANYL TRANSFERASE ALPHA SUBUNIT"/>
    <property type="match status" value="1"/>
</dbReference>
<evidence type="ECO:0000256" key="4">
    <source>
        <dbReference type="ARBA" id="ARBA00012702"/>
    </source>
</evidence>
<name>B3SBX8_TRIAD</name>
<organism evidence="15 16">
    <name type="scientific">Trichoplax adhaerens</name>
    <name type="common">Trichoplax reptans</name>
    <dbReference type="NCBI Taxonomy" id="10228"/>
    <lineage>
        <taxon>Eukaryota</taxon>
        <taxon>Metazoa</taxon>
        <taxon>Placozoa</taxon>
        <taxon>Uniplacotomia</taxon>
        <taxon>Trichoplacea</taxon>
        <taxon>Trichoplacidae</taxon>
        <taxon>Trichoplax</taxon>
    </lineage>
</organism>
<dbReference type="Pfam" id="PF01239">
    <property type="entry name" value="PPTA"/>
    <property type="match status" value="5"/>
</dbReference>
<keyword evidence="6" id="KW-0808">Transferase</keyword>
<proteinExistence type="inferred from homology"/>
<dbReference type="PROSITE" id="PS51147">
    <property type="entry name" value="PFTA"/>
    <property type="match status" value="5"/>
</dbReference>
<evidence type="ECO:0000256" key="11">
    <source>
        <dbReference type="ARBA" id="ARBA00042436"/>
    </source>
</evidence>
<dbReference type="GO" id="GO:0005965">
    <property type="term" value="C:protein farnesyltransferase complex"/>
    <property type="evidence" value="ECO:0000318"/>
    <property type="project" value="GO_Central"/>
</dbReference>
<dbReference type="PhylomeDB" id="B3SBX8"/>
<dbReference type="EMBL" id="DS985267">
    <property type="protein sequence ID" value="EDV19709.1"/>
    <property type="molecule type" value="Genomic_DNA"/>
</dbReference>
<reference evidence="15 16" key="1">
    <citation type="journal article" date="2008" name="Nature">
        <title>The Trichoplax genome and the nature of placozoans.</title>
        <authorList>
            <person name="Srivastava M."/>
            <person name="Begovic E."/>
            <person name="Chapman J."/>
            <person name="Putnam N.H."/>
            <person name="Hellsten U."/>
            <person name="Kawashima T."/>
            <person name="Kuo A."/>
            <person name="Mitros T."/>
            <person name="Salamov A."/>
            <person name="Carpenter M.L."/>
            <person name="Signorovitch A.Y."/>
            <person name="Moreno M.A."/>
            <person name="Kamm K."/>
            <person name="Grimwood J."/>
            <person name="Schmutz J."/>
            <person name="Shapiro H."/>
            <person name="Grigoriev I.V."/>
            <person name="Buss L.W."/>
            <person name="Schierwater B."/>
            <person name="Dellaporta S.L."/>
            <person name="Rokhsar D.S."/>
        </authorList>
    </citation>
    <scope>NUCLEOTIDE SEQUENCE [LARGE SCALE GENOMIC DNA]</scope>
    <source>
        <strain evidence="15 16">Grell-BS-1999</strain>
    </source>
</reference>
<comment type="similarity">
    <text evidence="2">Belongs to the protein prenyltransferase subunit alpha family.</text>
</comment>
<comment type="function">
    <text evidence="14">Essential subunit of both the farnesyltransferase and the geranylgeranyltransferase complex. Contributes to the transfer of a farnesyl or geranylgeranyl moiety from farnesyl or geranylgeranyl diphosphate to a cysteine at the fourth position from the C-terminus of several proteins having the C-terminal sequence Cys-aliphatic-aliphatic-X.</text>
</comment>
<dbReference type="Gene3D" id="1.25.40.120">
    <property type="entry name" value="Protein prenylyltransferase"/>
    <property type="match status" value="1"/>
</dbReference>
<dbReference type="InParanoid" id="B3SBX8"/>
<dbReference type="AlphaFoldDB" id="B3SBX8"/>
<evidence type="ECO:0000256" key="2">
    <source>
        <dbReference type="ARBA" id="ARBA00006734"/>
    </source>
</evidence>
<dbReference type="OrthoDB" id="272289at2759"/>
<evidence type="ECO:0000256" key="13">
    <source>
        <dbReference type="ARBA" id="ARBA00043219"/>
    </source>
</evidence>
<dbReference type="EC" id="2.5.1.58" evidence="4"/>
<sequence length="339" mass="40199">MASFGDSSSSENVKESTLCRYNPEWADVTPIEQNDGSVSVVTIAYSEQFKDVFDYFRAVMKSQEVSERAFKLTSDAIAICPANYTVWQYRRRLLKELKKNLWDELEMIGNFIIEEPKNYQVWYHRRVLVEWLHDATQELSFTTEVLQDDPKNFHAWQHRQWCLNTFNLWNDNGHNELAYTSDRIKEDVRNNSAWNQRYYVINNTIGFNDDVLNNEISFTWHWISKAPNNESSWNYLRGVLNGRMKAYLHPDLKSGCTYLLSQGLESSHLLAFLFDLYEEELDDVHGSTENNYKMKLLAKSNEACEFLYPTDEIDPIRKKYWKYMKRRLINKFDQSDSLK</sequence>
<evidence type="ECO:0000256" key="7">
    <source>
        <dbReference type="ARBA" id="ARBA00022737"/>
    </source>
</evidence>
<keyword evidence="5" id="KW-0637">Prenyltransferase</keyword>
<dbReference type="SUPFAM" id="SSF48439">
    <property type="entry name" value="Protein prenylyltransferase"/>
    <property type="match status" value="1"/>
</dbReference>
<evidence type="ECO:0000256" key="14">
    <source>
        <dbReference type="ARBA" id="ARBA00055749"/>
    </source>
</evidence>
<dbReference type="GO" id="GO:0004660">
    <property type="term" value="F:protein farnesyltransferase activity"/>
    <property type="evidence" value="ECO:0007669"/>
    <property type="project" value="UniProtKB-EC"/>
</dbReference>
<evidence type="ECO:0000256" key="8">
    <source>
        <dbReference type="ARBA" id="ARBA00022842"/>
    </source>
</evidence>
<comment type="cofactor">
    <cofactor evidence="1">
        <name>Mg(2+)</name>
        <dbReference type="ChEBI" id="CHEBI:18420"/>
    </cofactor>
</comment>
<dbReference type="Proteomes" id="UP000009022">
    <property type="component" value="Unassembled WGS sequence"/>
</dbReference>
<dbReference type="HOGENOM" id="CLU_026582_1_1_1"/>
<dbReference type="eggNOG" id="KOG0530">
    <property type="taxonomic scope" value="Eukaryota"/>
</dbReference>
<accession>B3SBX8</accession>
<evidence type="ECO:0000256" key="5">
    <source>
        <dbReference type="ARBA" id="ARBA00022602"/>
    </source>
</evidence>
<protein>
    <recommendedName>
        <fullName evidence="9">Protein farnesyltransferase/geranylgeranyltransferase type-1 subunit alpha</fullName>
        <ecNumber evidence="4">2.5.1.58</ecNumber>
        <ecNumber evidence="3">2.5.1.59</ecNumber>
    </recommendedName>
    <alternativeName>
        <fullName evidence="12">CAAX farnesyltransferase subunit alpha</fullName>
    </alternativeName>
    <alternativeName>
        <fullName evidence="11">FTase-alpha</fullName>
    </alternativeName>
    <alternativeName>
        <fullName evidence="10">Ras proteins prenyltransferase subunit alpha</fullName>
    </alternativeName>
    <alternativeName>
        <fullName evidence="13">Type I protein geranyl-geranyltransferase subunit alpha</fullName>
    </alternativeName>
</protein>
<dbReference type="FunCoup" id="B3SBX8">
    <property type="interactions" value="1774"/>
</dbReference>
<dbReference type="GeneID" id="6758989"/>
<evidence type="ECO:0000256" key="9">
    <source>
        <dbReference type="ARBA" id="ARBA00040965"/>
    </source>
</evidence>
<dbReference type="PANTHER" id="PTHR11129:SF1">
    <property type="entry name" value="PROTEIN FARNESYLTRANSFERASE_GERANYLGERANYLTRANSFERASE TYPE-1 SUBUNIT ALPHA"/>
    <property type="match status" value="1"/>
</dbReference>
<evidence type="ECO:0000313" key="16">
    <source>
        <dbReference type="Proteomes" id="UP000009022"/>
    </source>
</evidence>
<dbReference type="CTD" id="6758989"/>
<dbReference type="InterPro" id="IPR002088">
    <property type="entry name" value="Prenyl_trans_a"/>
</dbReference>
<dbReference type="FunFam" id="1.25.40.120:FF:000004">
    <property type="entry name" value="Protein farnesyltransferase/geranylgeranyltransferase type-1 subunit alpha"/>
    <property type="match status" value="1"/>
</dbReference>
<keyword evidence="16" id="KW-1185">Reference proteome</keyword>
<dbReference type="RefSeq" id="XP_002117733.1">
    <property type="nucleotide sequence ID" value="XM_002117697.1"/>
</dbReference>
<evidence type="ECO:0000313" key="15">
    <source>
        <dbReference type="EMBL" id="EDV19709.1"/>
    </source>
</evidence>
<dbReference type="GO" id="GO:0007323">
    <property type="term" value="P:peptide pheromone maturation"/>
    <property type="evidence" value="ECO:0000318"/>
    <property type="project" value="GO_Central"/>
</dbReference>
<keyword evidence="8" id="KW-0460">Magnesium</keyword>
<dbReference type="GO" id="GO:0005737">
    <property type="term" value="C:cytoplasm"/>
    <property type="evidence" value="ECO:0000318"/>
    <property type="project" value="GO_Central"/>
</dbReference>
<evidence type="ECO:0000256" key="12">
    <source>
        <dbReference type="ARBA" id="ARBA00043086"/>
    </source>
</evidence>
<dbReference type="GO" id="GO:0005953">
    <property type="term" value="C:CAAX-protein geranylgeranyltransferase complex"/>
    <property type="evidence" value="ECO:0000318"/>
    <property type="project" value="GO_Central"/>
</dbReference>
<dbReference type="GO" id="GO:0004662">
    <property type="term" value="F:CAAX-protein geranylgeranyltransferase activity"/>
    <property type="evidence" value="ECO:0007669"/>
    <property type="project" value="UniProtKB-EC"/>
</dbReference>
<dbReference type="EC" id="2.5.1.59" evidence="3"/>
<evidence type="ECO:0000256" key="10">
    <source>
        <dbReference type="ARBA" id="ARBA00041392"/>
    </source>
</evidence>